<evidence type="ECO:0000256" key="1">
    <source>
        <dbReference type="SAM" id="MobiDB-lite"/>
    </source>
</evidence>
<feature type="region of interest" description="Disordered" evidence="1">
    <location>
        <begin position="61"/>
        <end position="84"/>
    </location>
</feature>
<name>A0A1W6EWA4_AMPCP</name>
<keyword evidence="2" id="KW-0732">Signal</keyword>
<protein>
    <submittedName>
        <fullName evidence="3">Venom protein</fullName>
    </submittedName>
</protein>
<sequence length="216" mass="24283">MGFVALCMLTTFCTVLATDNFDDDTEYTRVKTLITKEMESLDTLMHYPIYMVLNEFNEQDSRRTLPPLTSRENDNGPQDTQSDNYEKCQRDAVISCQSQLERMKAIYSLGSSLLQNLQELYDSCSPTEGMEQLRCASRKMDRDSFTEKVFQADATSAIAEAKAASDIAIRKISSCLFFNIVVNDKNANATDEKNESAEYDESVEGETLVGSVGLLY</sequence>
<organism evidence="3">
    <name type="scientific">Ampulex compressa</name>
    <name type="common">Emerald cockroach wasp</name>
    <dbReference type="NCBI Taxonomy" id="860918"/>
    <lineage>
        <taxon>Eukaryota</taxon>
        <taxon>Metazoa</taxon>
        <taxon>Ecdysozoa</taxon>
        <taxon>Arthropoda</taxon>
        <taxon>Hexapoda</taxon>
        <taxon>Insecta</taxon>
        <taxon>Pterygota</taxon>
        <taxon>Neoptera</taxon>
        <taxon>Endopterygota</taxon>
        <taxon>Hymenoptera</taxon>
        <taxon>Apocrita</taxon>
        <taxon>Aculeata</taxon>
        <taxon>Apoidea</taxon>
        <taxon>Ampulicidae</taxon>
        <taxon>Ampulicini</taxon>
        <taxon>Ampulex</taxon>
    </lineage>
</organism>
<evidence type="ECO:0000313" key="3">
    <source>
        <dbReference type="EMBL" id="ARK19975.1"/>
    </source>
</evidence>
<reference evidence="3" key="1">
    <citation type="submission" date="2017-02" db="EMBL/GenBank/DDBJ databases">
        <title>Parasitoid Jewel Wasp Mounts Multi-Pronged Neurochemical Attack to Hijack a Host Brain.</title>
        <authorList>
            <person name="Arvidson R.S."/>
            <person name="Kaiser M."/>
            <person name="Libersat F."/>
            <person name="Adams M.E."/>
        </authorList>
    </citation>
    <scope>NUCLEOTIDE SEQUENCE</scope>
    <source>
        <strain evidence="3">193</strain>
    </source>
</reference>
<proteinExistence type="evidence at transcript level"/>
<feature type="chain" id="PRO_5013297868" evidence="2">
    <location>
        <begin position="18"/>
        <end position="216"/>
    </location>
</feature>
<dbReference type="EMBL" id="KY563566">
    <property type="protein sequence ID" value="ARK19975.1"/>
    <property type="molecule type" value="mRNA"/>
</dbReference>
<dbReference type="AlphaFoldDB" id="A0A1W6EWA4"/>
<accession>A0A1W6EWA4</accession>
<feature type="signal peptide" evidence="2">
    <location>
        <begin position="1"/>
        <end position="17"/>
    </location>
</feature>
<evidence type="ECO:0000256" key="2">
    <source>
        <dbReference type="SAM" id="SignalP"/>
    </source>
</evidence>